<dbReference type="GO" id="GO:0003723">
    <property type="term" value="F:RNA binding"/>
    <property type="evidence" value="ECO:0007669"/>
    <property type="project" value="InterPro"/>
</dbReference>
<dbReference type="PROSITE" id="PS50053">
    <property type="entry name" value="UBIQUITIN_2"/>
    <property type="match status" value="1"/>
</dbReference>
<dbReference type="Pfam" id="PF12230">
    <property type="entry name" value="PRP21_like_P"/>
    <property type="match status" value="1"/>
</dbReference>
<dbReference type="GO" id="GO:0005686">
    <property type="term" value="C:U2 snRNP"/>
    <property type="evidence" value="ECO:0007669"/>
    <property type="project" value="TreeGrafter"/>
</dbReference>
<evidence type="ECO:0000256" key="3">
    <source>
        <dbReference type="ARBA" id="ARBA00022728"/>
    </source>
</evidence>
<feature type="domain" description="SURP motif" evidence="9">
    <location>
        <begin position="18"/>
        <end position="60"/>
    </location>
</feature>
<dbReference type="Gene3D" id="3.10.20.90">
    <property type="entry name" value="Phosphatidylinositol 3-kinase Catalytic Subunit, Chain A, domain 1"/>
    <property type="match status" value="1"/>
</dbReference>
<feature type="compositionally biased region" description="Acidic residues" evidence="7">
    <location>
        <begin position="320"/>
        <end position="330"/>
    </location>
</feature>
<dbReference type="EMBL" id="OC915641">
    <property type="protein sequence ID" value="CAD7641317.1"/>
    <property type="molecule type" value="Genomic_DNA"/>
</dbReference>
<dbReference type="SUPFAM" id="SSF109905">
    <property type="entry name" value="Surp module (SWAP domain)"/>
    <property type="match status" value="2"/>
</dbReference>
<evidence type="ECO:0008006" key="12">
    <source>
        <dbReference type="Google" id="ProtNLM"/>
    </source>
</evidence>
<evidence type="ECO:0000256" key="1">
    <source>
        <dbReference type="ARBA" id="ARBA00004123"/>
    </source>
</evidence>
<evidence type="ECO:0000256" key="7">
    <source>
        <dbReference type="SAM" id="MobiDB-lite"/>
    </source>
</evidence>
<dbReference type="EMBL" id="CAJPVJ010000816">
    <property type="protein sequence ID" value="CAG2163461.1"/>
    <property type="molecule type" value="Genomic_DNA"/>
</dbReference>
<gene>
    <name evidence="10" type="ORF">ONB1V03_LOCUS3036</name>
</gene>
<keyword evidence="2" id="KW-0507">mRNA processing</keyword>
<evidence type="ECO:0000256" key="4">
    <source>
        <dbReference type="ARBA" id="ARBA00022737"/>
    </source>
</evidence>
<evidence type="ECO:0000259" key="9">
    <source>
        <dbReference type="PROSITE" id="PS50128"/>
    </source>
</evidence>
<evidence type="ECO:0000256" key="5">
    <source>
        <dbReference type="ARBA" id="ARBA00023187"/>
    </source>
</evidence>
<dbReference type="FunFam" id="1.10.10.790:FF:000001">
    <property type="entry name" value="Splicing factor 3a, subunit 1"/>
    <property type="match status" value="1"/>
</dbReference>
<dbReference type="InterPro" id="IPR045146">
    <property type="entry name" value="SF3A1"/>
</dbReference>
<dbReference type="Pfam" id="PF01805">
    <property type="entry name" value="Surp"/>
    <property type="match status" value="2"/>
</dbReference>
<protein>
    <recommendedName>
        <fullName evidence="12">Splicing factor 3A subunit 1</fullName>
    </recommendedName>
</protein>
<evidence type="ECO:0000256" key="6">
    <source>
        <dbReference type="ARBA" id="ARBA00023242"/>
    </source>
</evidence>
<dbReference type="OrthoDB" id="447637at2759"/>
<dbReference type="GO" id="GO:0071004">
    <property type="term" value="C:U2-type prespliceosome"/>
    <property type="evidence" value="ECO:0007669"/>
    <property type="project" value="TreeGrafter"/>
</dbReference>
<dbReference type="InterPro" id="IPR029071">
    <property type="entry name" value="Ubiquitin-like_domsf"/>
</dbReference>
<evidence type="ECO:0000256" key="2">
    <source>
        <dbReference type="ARBA" id="ARBA00022664"/>
    </source>
</evidence>
<feature type="domain" description="Ubiquitin-like" evidence="8">
    <location>
        <begin position="686"/>
        <end position="742"/>
    </location>
</feature>
<dbReference type="PANTHER" id="PTHR15316:SF1">
    <property type="entry name" value="SPLICING FACTOR 3A SUBUNIT 1"/>
    <property type="match status" value="1"/>
</dbReference>
<evidence type="ECO:0000313" key="11">
    <source>
        <dbReference type="Proteomes" id="UP000728032"/>
    </source>
</evidence>
<dbReference type="PANTHER" id="PTHR15316">
    <property type="entry name" value="SPLICEOSOME ASSOCIATED PROTEIN 114/SWAP SPLICING FACTOR-RELATED"/>
    <property type="match status" value="1"/>
</dbReference>
<keyword evidence="11" id="KW-1185">Reference proteome</keyword>
<dbReference type="InterPro" id="IPR035967">
    <property type="entry name" value="SWAP/Surp_sf"/>
</dbReference>
<dbReference type="AlphaFoldDB" id="A0A7R9LGJ0"/>
<accession>A0A7R9LGJ0</accession>
<feature type="compositionally biased region" description="Pro residues" evidence="7">
    <location>
        <begin position="346"/>
        <end position="356"/>
    </location>
</feature>
<feature type="compositionally biased region" description="Polar residues" evidence="7">
    <location>
        <begin position="369"/>
        <end position="389"/>
    </location>
</feature>
<proteinExistence type="predicted"/>
<dbReference type="InterPro" id="IPR022030">
    <property type="entry name" value="SF3A1_dom"/>
</dbReference>
<comment type="subcellular location">
    <subcellularLocation>
        <location evidence="1">Nucleus</location>
    </subcellularLocation>
</comment>
<dbReference type="InterPro" id="IPR035563">
    <property type="entry name" value="SF3As1_ubi"/>
</dbReference>
<feature type="region of interest" description="Disordered" evidence="7">
    <location>
        <begin position="89"/>
        <end position="110"/>
    </location>
</feature>
<feature type="compositionally biased region" description="Basic and acidic residues" evidence="7">
    <location>
        <begin position="331"/>
        <end position="344"/>
    </location>
</feature>
<dbReference type="GO" id="GO:0045292">
    <property type="term" value="P:mRNA cis splicing, via spliceosome"/>
    <property type="evidence" value="ECO:0007669"/>
    <property type="project" value="InterPro"/>
</dbReference>
<dbReference type="GO" id="GO:0071013">
    <property type="term" value="C:catalytic step 2 spliceosome"/>
    <property type="evidence" value="ECO:0007669"/>
    <property type="project" value="TreeGrafter"/>
</dbReference>
<dbReference type="FunFam" id="1.10.10.790:FF:000002">
    <property type="entry name" value="Splicing factor 3A subunit 1"/>
    <property type="match status" value="1"/>
</dbReference>
<dbReference type="CDD" id="cd01800">
    <property type="entry name" value="Ubl_SF3a120"/>
    <property type="match status" value="1"/>
</dbReference>
<feature type="domain" description="SURP motif" evidence="9">
    <location>
        <begin position="147"/>
        <end position="189"/>
    </location>
</feature>
<dbReference type="PROSITE" id="PS50128">
    <property type="entry name" value="SURP"/>
    <property type="match status" value="2"/>
</dbReference>
<dbReference type="Gene3D" id="1.10.10.790">
    <property type="entry name" value="Surp module"/>
    <property type="match status" value="2"/>
</dbReference>
<dbReference type="SMART" id="SM00648">
    <property type="entry name" value="SWAP"/>
    <property type="match status" value="2"/>
</dbReference>
<feature type="region of interest" description="Disordered" evidence="7">
    <location>
        <begin position="320"/>
        <end position="390"/>
    </location>
</feature>
<name>A0A7R9LGJ0_9ACAR</name>
<keyword evidence="4" id="KW-0677">Repeat</keyword>
<keyword evidence="3" id="KW-0747">Spliceosome</keyword>
<dbReference type="SUPFAM" id="SSF54236">
    <property type="entry name" value="Ubiquitin-like"/>
    <property type="match status" value="1"/>
</dbReference>
<sequence length="756" mass="85435">MSGETVGIIYPPPELRNIVDKTASFVARNGPEFESRIQLNEQNNPKFNFLKAGDPYNAYYQHKCKEFRDGNKPGSDIVAAPTGPHTTAGGIPTPTITNKQQQQTSLQTKTSKQLEQFMDPPIIPREPPPDYEFMEDPPSISALDLDVVRLTAQFVAIHGRSFLTNLMNREQRNYQFDFLRPQHGLFNHFTQLIEQYAKIHTPSKNVVNLLAKELENNKIFLDKVRYRVEWTKIQEAQRRRQEEEAEKERIQYAQIDWHDFVIVETVDYQPHEQGLFPPPTTPERVGSRILLQQRIDEQGVMTSHLFRYLILLSDSQEAVEMDVDSDEENNDGNKEETNGNKQKESMPPPPLPPLPPQLDNVLIRKDYNPKSTKAQPQQNPTPSRSTDSFLISPITGEKIPADKLQEHMRFGLLDPRWVEQRDRSLQEKMAQEEVYAVGSAIESSLKQLAERRTDIFGSGDEETVIGKKIGEEEHKKPEKGTVVWDGHTASVEAATRAARANITIEEQIQQIHKIKGLLPEDDKDKIGPALPSSSNSATISAPPITSMPIISAPPKSQMLSTPTMSIVTTTINSAPPVMQPQQQMQAMHQMHPHPQHQMMPPMMMGGQGGPYMMAPHMMAHMGLYGMPGMQMPPPHEMNMGPNMTPLGVPPPNMTMSFEEEPSAKKQRTEDNFIPEDEFIAKSGPNVTIKVQVPQSSEKAEWKLTGQMLTLTLPLTDTISVIKTRIHEQTSMPPGKQKLQLDGVFEFLRLSNRIILY</sequence>
<evidence type="ECO:0000313" key="10">
    <source>
        <dbReference type="EMBL" id="CAD7641317.1"/>
    </source>
</evidence>
<reference evidence="10" key="1">
    <citation type="submission" date="2020-11" db="EMBL/GenBank/DDBJ databases">
        <authorList>
            <person name="Tran Van P."/>
        </authorList>
    </citation>
    <scope>NUCLEOTIDE SEQUENCE</scope>
</reference>
<dbReference type="Proteomes" id="UP000728032">
    <property type="component" value="Unassembled WGS sequence"/>
</dbReference>
<keyword evidence="6" id="KW-0539">Nucleus</keyword>
<evidence type="ECO:0000259" key="8">
    <source>
        <dbReference type="PROSITE" id="PS50053"/>
    </source>
</evidence>
<dbReference type="InterPro" id="IPR000061">
    <property type="entry name" value="Surp"/>
</dbReference>
<organism evidence="10">
    <name type="scientific">Oppiella nova</name>
    <dbReference type="NCBI Taxonomy" id="334625"/>
    <lineage>
        <taxon>Eukaryota</taxon>
        <taxon>Metazoa</taxon>
        <taxon>Ecdysozoa</taxon>
        <taxon>Arthropoda</taxon>
        <taxon>Chelicerata</taxon>
        <taxon>Arachnida</taxon>
        <taxon>Acari</taxon>
        <taxon>Acariformes</taxon>
        <taxon>Sarcoptiformes</taxon>
        <taxon>Oribatida</taxon>
        <taxon>Brachypylina</taxon>
        <taxon>Oppioidea</taxon>
        <taxon>Oppiidae</taxon>
        <taxon>Oppiella</taxon>
    </lineage>
</organism>
<dbReference type="GO" id="GO:0000381">
    <property type="term" value="P:regulation of alternative mRNA splicing, via spliceosome"/>
    <property type="evidence" value="ECO:0007669"/>
    <property type="project" value="TreeGrafter"/>
</dbReference>
<keyword evidence="5" id="KW-0508">mRNA splicing</keyword>
<dbReference type="InterPro" id="IPR000626">
    <property type="entry name" value="Ubiquitin-like_dom"/>
</dbReference>